<evidence type="ECO:0000256" key="2">
    <source>
        <dbReference type="SAM" id="SignalP"/>
    </source>
</evidence>
<dbReference type="OrthoDB" id="3200163at2759"/>
<dbReference type="Proteomes" id="UP000295192">
    <property type="component" value="Unassembled WGS sequence"/>
</dbReference>
<evidence type="ECO:0000259" key="3">
    <source>
        <dbReference type="Pfam" id="PF00135"/>
    </source>
</evidence>
<proteinExistence type="predicted"/>
<feature type="chain" id="PRO_5019841423" description="Carboxylesterase type B domain-containing protein" evidence="2">
    <location>
        <begin position="35"/>
        <end position="87"/>
    </location>
</feature>
<dbReference type="Pfam" id="PF00135">
    <property type="entry name" value="COesterase"/>
    <property type="match status" value="1"/>
</dbReference>
<dbReference type="AlphaFoldDB" id="A0A484BZA9"/>
<dbReference type="Gene3D" id="3.40.50.1820">
    <property type="entry name" value="alpha/beta hydrolase"/>
    <property type="match status" value="1"/>
</dbReference>
<reference evidence="4 5" key="1">
    <citation type="journal article" date="2019" name="J. Hered.">
        <title>An Improved Genome Assembly for Drosophila navojoa, the Basal Species in the mojavensis Cluster.</title>
        <authorList>
            <person name="Vanderlinde T."/>
            <person name="Dupim E.G."/>
            <person name="Nazario-Yepiz N.O."/>
            <person name="Carvalho A.B."/>
        </authorList>
    </citation>
    <scope>NUCLEOTIDE SEQUENCE [LARGE SCALE GENOMIC DNA]</scope>
    <source>
        <strain evidence="4">Navoj_Jal97</strain>
        <tissue evidence="4">Whole organism</tissue>
    </source>
</reference>
<accession>A0A484BZA9</accession>
<dbReference type="InterPro" id="IPR002018">
    <property type="entry name" value="CarbesteraseB"/>
</dbReference>
<keyword evidence="5" id="KW-1185">Reference proteome</keyword>
<feature type="signal peptide" evidence="2">
    <location>
        <begin position="1"/>
        <end position="34"/>
    </location>
</feature>
<protein>
    <recommendedName>
        <fullName evidence="3">Carboxylesterase type B domain-containing protein</fullName>
    </recommendedName>
</protein>
<gene>
    <name evidence="4" type="ORF">AWZ03_001054</name>
</gene>
<keyword evidence="2" id="KW-0732">Signal</keyword>
<keyword evidence="1" id="KW-0325">Glycoprotein</keyword>
<sequence length="87" mass="9435">MRRRVVYVMLALCGLVLAGLVAWLLVSMIAVADAQTPMSTVTVDLSGQQGTVRGNYGQTAWTGQSFMQFRGIPYAEAPIGNLRFRVG</sequence>
<evidence type="ECO:0000256" key="1">
    <source>
        <dbReference type="ARBA" id="ARBA00023180"/>
    </source>
</evidence>
<feature type="domain" description="Carboxylesterase type B" evidence="3">
    <location>
        <begin position="48"/>
        <end position="85"/>
    </location>
</feature>
<comment type="caution">
    <text evidence="4">The sequence shown here is derived from an EMBL/GenBank/DDBJ whole genome shotgun (WGS) entry which is preliminary data.</text>
</comment>
<evidence type="ECO:0000313" key="5">
    <source>
        <dbReference type="Proteomes" id="UP000295192"/>
    </source>
</evidence>
<dbReference type="SUPFAM" id="SSF53474">
    <property type="entry name" value="alpha/beta-Hydrolases"/>
    <property type="match status" value="1"/>
</dbReference>
<name>A0A484BZA9_DRONA</name>
<evidence type="ECO:0000313" key="4">
    <source>
        <dbReference type="EMBL" id="TDG52821.1"/>
    </source>
</evidence>
<dbReference type="EMBL" id="LSRL02000003">
    <property type="protein sequence ID" value="TDG52821.1"/>
    <property type="molecule type" value="Genomic_DNA"/>
</dbReference>
<dbReference type="InterPro" id="IPR029058">
    <property type="entry name" value="AB_hydrolase_fold"/>
</dbReference>
<organism evidence="4 5">
    <name type="scientific">Drosophila navojoa</name>
    <name type="common">Fruit fly</name>
    <dbReference type="NCBI Taxonomy" id="7232"/>
    <lineage>
        <taxon>Eukaryota</taxon>
        <taxon>Metazoa</taxon>
        <taxon>Ecdysozoa</taxon>
        <taxon>Arthropoda</taxon>
        <taxon>Hexapoda</taxon>
        <taxon>Insecta</taxon>
        <taxon>Pterygota</taxon>
        <taxon>Neoptera</taxon>
        <taxon>Endopterygota</taxon>
        <taxon>Diptera</taxon>
        <taxon>Brachycera</taxon>
        <taxon>Muscomorpha</taxon>
        <taxon>Ephydroidea</taxon>
        <taxon>Drosophilidae</taxon>
        <taxon>Drosophila</taxon>
    </lineage>
</organism>